<dbReference type="SUPFAM" id="SSF55811">
    <property type="entry name" value="Nudix"/>
    <property type="match status" value="1"/>
</dbReference>
<dbReference type="Proteomes" id="UP000182089">
    <property type="component" value="Unassembled WGS sequence"/>
</dbReference>
<dbReference type="InterPro" id="IPR000086">
    <property type="entry name" value="NUDIX_hydrolase_dom"/>
</dbReference>
<dbReference type="EMBL" id="FOCC01000003">
    <property type="protein sequence ID" value="SEM48248.1"/>
    <property type="molecule type" value="Genomic_DNA"/>
</dbReference>
<dbReference type="PROSITE" id="PS51462">
    <property type="entry name" value="NUDIX"/>
    <property type="match status" value="1"/>
</dbReference>
<evidence type="ECO:0000256" key="2">
    <source>
        <dbReference type="ARBA" id="ARBA00022801"/>
    </source>
</evidence>
<comment type="caution">
    <text evidence="4">The sequence shown here is derived from an EMBL/GenBank/DDBJ whole genome shotgun (WGS) entry which is preliminary data.</text>
</comment>
<dbReference type="PANTHER" id="PTHR43736:SF1">
    <property type="entry name" value="DIHYDRONEOPTERIN TRIPHOSPHATE DIPHOSPHATASE"/>
    <property type="match status" value="1"/>
</dbReference>
<evidence type="ECO:0000259" key="3">
    <source>
        <dbReference type="PROSITE" id="PS51462"/>
    </source>
</evidence>
<dbReference type="PANTHER" id="PTHR43736">
    <property type="entry name" value="ADP-RIBOSE PYROPHOSPHATASE"/>
    <property type="match status" value="1"/>
</dbReference>
<keyword evidence="2" id="KW-0378">Hydrolase</keyword>
<dbReference type="InterPro" id="IPR020084">
    <property type="entry name" value="NUDIX_hydrolase_CS"/>
</dbReference>
<protein>
    <submittedName>
        <fullName evidence="4">8-oxo-dGTP diphosphatase</fullName>
    </submittedName>
</protein>
<feature type="domain" description="Nudix hydrolase" evidence="3">
    <location>
        <begin position="6"/>
        <end position="130"/>
    </location>
</feature>
<gene>
    <name evidence="4" type="ORF">SAMN05216431_10383</name>
</gene>
<evidence type="ECO:0000313" key="4">
    <source>
        <dbReference type="EMBL" id="SEM48248.1"/>
    </source>
</evidence>
<sequence>MHPLEEVELTNMCMIYRGRQVLVENRKNPAWAGITFPGGHVEPNEAFNDAMVREVYEETGLKLIKPRLCGIKQFPRKDGKRYLVLLYKCDQFTGQIKSSREGDIFWIDKEKITDYQLPLNFKEMLPVFADDNLSEIYFHPQANGLDSWITDIY</sequence>
<reference evidence="4 5" key="1">
    <citation type="submission" date="2016-10" db="EMBL/GenBank/DDBJ databases">
        <authorList>
            <person name="Varghese N."/>
            <person name="Submissions S."/>
        </authorList>
    </citation>
    <scope>NUCLEOTIDE SEQUENCE [LARGE SCALE GENOMIC DNA]</scope>
    <source>
        <strain evidence="4 5">WC1T17</strain>
    </source>
</reference>
<dbReference type="CDD" id="cd18875">
    <property type="entry name" value="NUDIX_Hydrolase"/>
    <property type="match status" value="1"/>
</dbReference>
<dbReference type="PROSITE" id="PS00893">
    <property type="entry name" value="NUDIX_BOX"/>
    <property type="match status" value="1"/>
</dbReference>
<evidence type="ECO:0000256" key="1">
    <source>
        <dbReference type="ARBA" id="ARBA00005582"/>
    </source>
</evidence>
<dbReference type="InterPro" id="IPR015797">
    <property type="entry name" value="NUDIX_hydrolase-like_dom_sf"/>
</dbReference>
<comment type="similarity">
    <text evidence="1">Belongs to the Nudix hydrolase family.</text>
</comment>
<proteinExistence type="inferred from homology"/>
<organism evidence="4 5">
    <name type="scientific">Ligilactobacillus ruminis</name>
    <dbReference type="NCBI Taxonomy" id="1623"/>
    <lineage>
        <taxon>Bacteria</taxon>
        <taxon>Bacillati</taxon>
        <taxon>Bacillota</taxon>
        <taxon>Bacilli</taxon>
        <taxon>Lactobacillales</taxon>
        <taxon>Lactobacillaceae</taxon>
        <taxon>Ligilactobacillus</taxon>
    </lineage>
</organism>
<dbReference type="Gene3D" id="3.90.79.10">
    <property type="entry name" value="Nucleoside Triphosphate Pyrophosphohydrolase"/>
    <property type="match status" value="1"/>
</dbReference>
<name>A0ABY1AA75_9LACO</name>
<evidence type="ECO:0000313" key="5">
    <source>
        <dbReference type="Proteomes" id="UP000182089"/>
    </source>
</evidence>
<accession>A0ABY1AA75</accession>
<dbReference type="Pfam" id="PF00293">
    <property type="entry name" value="NUDIX"/>
    <property type="match status" value="1"/>
</dbReference>